<feature type="compositionally biased region" description="Basic and acidic residues" evidence="1">
    <location>
        <begin position="148"/>
        <end position="164"/>
    </location>
</feature>
<feature type="compositionally biased region" description="Low complexity" evidence="1">
    <location>
        <begin position="132"/>
        <end position="141"/>
    </location>
</feature>
<feature type="domain" description="SUZ" evidence="2">
    <location>
        <begin position="92"/>
        <end position="169"/>
    </location>
</feature>
<dbReference type="Proteomes" id="UP001329825">
    <property type="component" value="Chromosome 11"/>
</dbReference>
<reference evidence="3 4" key="1">
    <citation type="submission" date="2024-01" db="EMBL/GenBank/DDBJ databases">
        <title>Comparative genomics of Cryptococcus and Kwoniella reveals pathogenesis evolution and contrasting modes of karyotype evolution via chromosome fusion or intercentromeric recombination.</title>
        <authorList>
            <person name="Coelho M.A."/>
            <person name="David-Palma M."/>
            <person name="Shea T."/>
            <person name="Bowers K."/>
            <person name="McGinley-Smith S."/>
            <person name="Mohammad A.W."/>
            <person name="Gnirke A."/>
            <person name="Yurkov A.M."/>
            <person name="Nowrousian M."/>
            <person name="Sun S."/>
            <person name="Cuomo C.A."/>
            <person name="Heitman J."/>
        </authorList>
    </citation>
    <scope>NUCLEOTIDE SEQUENCE [LARGE SCALE GENOMIC DNA]</scope>
    <source>
        <strain evidence="3">CBS 11374</strain>
    </source>
</reference>
<dbReference type="RefSeq" id="XP_062795653.1">
    <property type="nucleotide sequence ID" value="XM_062939602.1"/>
</dbReference>
<feature type="region of interest" description="Disordered" evidence="1">
    <location>
        <begin position="1"/>
        <end position="331"/>
    </location>
</feature>
<dbReference type="PROSITE" id="PS51673">
    <property type="entry name" value="SUZ"/>
    <property type="match status" value="1"/>
</dbReference>
<feature type="compositionally biased region" description="Gly residues" evidence="1">
    <location>
        <begin position="322"/>
        <end position="331"/>
    </location>
</feature>
<dbReference type="InterPro" id="IPR024771">
    <property type="entry name" value="SUZ"/>
</dbReference>
<keyword evidence="4" id="KW-1185">Reference proteome</keyword>
<evidence type="ECO:0000313" key="4">
    <source>
        <dbReference type="Proteomes" id="UP001329825"/>
    </source>
</evidence>
<dbReference type="GeneID" id="87960043"/>
<proteinExistence type="predicted"/>
<feature type="compositionally biased region" description="Acidic residues" evidence="1">
    <location>
        <begin position="1"/>
        <end position="12"/>
    </location>
</feature>
<evidence type="ECO:0000259" key="2">
    <source>
        <dbReference type="PROSITE" id="PS51673"/>
    </source>
</evidence>
<protein>
    <recommendedName>
        <fullName evidence="2">SUZ domain-containing protein</fullName>
    </recommendedName>
</protein>
<accession>A0ABZ1DA10</accession>
<feature type="compositionally biased region" description="Low complexity" evidence="1">
    <location>
        <begin position="32"/>
        <end position="55"/>
    </location>
</feature>
<name>A0ABZ1DA10_9TREE</name>
<feature type="compositionally biased region" description="Gly residues" evidence="1">
    <location>
        <begin position="268"/>
        <end position="282"/>
    </location>
</feature>
<feature type="compositionally biased region" description="Basic and acidic residues" evidence="1">
    <location>
        <begin position="194"/>
        <end position="203"/>
    </location>
</feature>
<sequence>MSNTIEEDDWETADITLSSKSNKAILPPSLRPQAASFQPRPSQPQSQPQSSIQPALHTRNQPTASSSRQPGLLQRRDTPDKVEEDDDWFRGNKPMSNRQIWDSANARPAQAQILSPQPIPGPKLQLLRRPVSSSPSSNDSSKGGIKAKTLEEREEEYRLARERIFGSGSGSRSGSGSGTNIVEDGLLRGGSSEGKSKSSRDNLVKGGNGGGNSGKSSPSITTIPKDRNLWDGLVPSQVRPSSSSSSSTNKTPDNRGGGGGVVRQPIGPGSGAGFGFGSGTGTGTNTSIAGFASPGPGSNSNSNSNGNPGFIYPGSGFNSPGFNGGSGYGSR</sequence>
<feature type="compositionally biased region" description="Polar residues" evidence="1">
    <location>
        <begin position="58"/>
        <end position="69"/>
    </location>
</feature>
<dbReference type="EMBL" id="CP141891">
    <property type="protein sequence ID" value="WRT70914.1"/>
    <property type="molecule type" value="Genomic_DNA"/>
</dbReference>
<organism evidence="3 4">
    <name type="scientific">Kwoniella shivajii</name>
    <dbReference type="NCBI Taxonomy" id="564305"/>
    <lineage>
        <taxon>Eukaryota</taxon>
        <taxon>Fungi</taxon>
        <taxon>Dikarya</taxon>
        <taxon>Basidiomycota</taxon>
        <taxon>Agaricomycotina</taxon>
        <taxon>Tremellomycetes</taxon>
        <taxon>Tremellales</taxon>
        <taxon>Cryptococcaceae</taxon>
        <taxon>Kwoniella</taxon>
    </lineage>
</organism>
<evidence type="ECO:0000256" key="1">
    <source>
        <dbReference type="SAM" id="MobiDB-lite"/>
    </source>
</evidence>
<evidence type="ECO:0000313" key="3">
    <source>
        <dbReference type="EMBL" id="WRT70914.1"/>
    </source>
</evidence>
<dbReference type="Pfam" id="PF12752">
    <property type="entry name" value="SUZ"/>
    <property type="match status" value="1"/>
</dbReference>
<gene>
    <name evidence="3" type="ORF">IL334_007913</name>
</gene>
<feature type="compositionally biased region" description="Gly residues" evidence="1">
    <location>
        <begin position="167"/>
        <end position="177"/>
    </location>
</feature>
<feature type="compositionally biased region" description="Low complexity" evidence="1">
    <location>
        <begin position="283"/>
        <end position="321"/>
    </location>
</feature>